<name>A0ACC1DAI5_9NEOP</name>
<dbReference type="Proteomes" id="UP000824533">
    <property type="component" value="Linkage Group LG05"/>
</dbReference>
<organism evidence="1 2">
    <name type="scientific">Dendrolimus kikuchii</name>
    <dbReference type="NCBI Taxonomy" id="765133"/>
    <lineage>
        <taxon>Eukaryota</taxon>
        <taxon>Metazoa</taxon>
        <taxon>Ecdysozoa</taxon>
        <taxon>Arthropoda</taxon>
        <taxon>Hexapoda</taxon>
        <taxon>Insecta</taxon>
        <taxon>Pterygota</taxon>
        <taxon>Neoptera</taxon>
        <taxon>Endopterygota</taxon>
        <taxon>Lepidoptera</taxon>
        <taxon>Glossata</taxon>
        <taxon>Ditrysia</taxon>
        <taxon>Bombycoidea</taxon>
        <taxon>Lasiocampidae</taxon>
        <taxon>Dendrolimus</taxon>
    </lineage>
</organism>
<sequence>MKYLGLVLDAKWNFGAHFTQLAPRLLGAAAALARLLPNVGGPGTVCRKLYTGVLRSMALYGAPVWVDSLHRKNRTLLRRSQRVLAVRAIRGYRTVSWTAATLLASDPPWELQAETLAAVHRYRQDTRDRG</sequence>
<evidence type="ECO:0000313" key="1">
    <source>
        <dbReference type="EMBL" id="KAJ0180870.1"/>
    </source>
</evidence>
<protein>
    <submittedName>
        <fullName evidence="1">Uncharacterized protein</fullName>
    </submittedName>
</protein>
<keyword evidence="2" id="KW-1185">Reference proteome</keyword>
<accession>A0ACC1DAI5</accession>
<dbReference type="EMBL" id="CM034391">
    <property type="protein sequence ID" value="KAJ0180870.1"/>
    <property type="molecule type" value="Genomic_DNA"/>
</dbReference>
<reference evidence="1 2" key="1">
    <citation type="journal article" date="2021" name="Front. Genet.">
        <title>Chromosome-Level Genome Assembly Reveals Significant Gene Expansion in the Toll and IMD Signaling Pathways of Dendrolimus kikuchii.</title>
        <authorList>
            <person name="Zhou J."/>
            <person name="Wu P."/>
            <person name="Xiong Z."/>
            <person name="Liu N."/>
            <person name="Zhao N."/>
            <person name="Ji M."/>
            <person name="Qiu Y."/>
            <person name="Yang B."/>
        </authorList>
    </citation>
    <scope>NUCLEOTIDE SEQUENCE [LARGE SCALE GENOMIC DNA]</scope>
    <source>
        <strain evidence="1">Ann1</strain>
    </source>
</reference>
<evidence type="ECO:0000313" key="2">
    <source>
        <dbReference type="Proteomes" id="UP000824533"/>
    </source>
</evidence>
<proteinExistence type="predicted"/>
<comment type="caution">
    <text evidence="1">The sequence shown here is derived from an EMBL/GenBank/DDBJ whole genome shotgun (WGS) entry which is preliminary data.</text>
</comment>
<gene>
    <name evidence="1" type="ORF">K1T71_002955</name>
</gene>